<sequence>MKEVDDVNKPKRETEERFPTRKPIQMRLWPARDMVVAEGNQSPCQQRPTTLLVFIPISEQRKTCNRSGAR</sequence>
<evidence type="ECO:0000256" key="1">
    <source>
        <dbReference type="SAM" id="MobiDB-lite"/>
    </source>
</evidence>
<dbReference type="Proteomes" id="UP000828390">
    <property type="component" value="Unassembled WGS sequence"/>
</dbReference>
<organism evidence="2 3">
    <name type="scientific">Dreissena polymorpha</name>
    <name type="common">Zebra mussel</name>
    <name type="synonym">Mytilus polymorpha</name>
    <dbReference type="NCBI Taxonomy" id="45954"/>
    <lineage>
        <taxon>Eukaryota</taxon>
        <taxon>Metazoa</taxon>
        <taxon>Spiralia</taxon>
        <taxon>Lophotrochozoa</taxon>
        <taxon>Mollusca</taxon>
        <taxon>Bivalvia</taxon>
        <taxon>Autobranchia</taxon>
        <taxon>Heteroconchia</taxon>
        <taxon>Euheterodonta</taxon>
        <taxon>Imparidentia</taxon>
        <taxon>Neoheterodontei</taxon>
        <taxon>Myida</taxon>
        <taxon>Dreissenoidea</taxon>
        <taxon>Dreissenidae</taxon>
        <taxon>Dreissena</taxon>
    </lineage>
</organism>
<keyword evidence="3" id="KW-1185">Reference proteome</keyword>
<dbReference type="EMBL" id="JAIWYP010000012">
    <property type="protein sequence ID" value="KAH3725125.1"/>
    <property type="molecule type" value="Genomic_DNA"/>
</dbReference>
<gene>
    <name evidence="2" type="ORF">DPMN_050956</name>
</gene>
<evidence type="ECO:0000313" key="3">
    <source>
        <dbReference type="Proteomes" id="UP000828390"/>
    </source>
</evidence>
<comment type="caution">
    <text evidence="2">The sequence shown here is derived from an EMBL/GenBank/DDBJ whole genome shotgun (WGS) entry which is preliminary data.</text>
</comment>
<evidence type="ECO:0000313" key="2">
    <source>
        <dbReference type="EMBL" id="KAH3725125.1"/>
    </source>
</evidence>
<feature type="compositionally biased region" description="Basic and acidic residues" evidence="1">
    <location>
        <begin position="1"/>
        <end position="19"/>
    </location>
</feature>
<protein>
    <submittedName>
        <fullName evidence="2">Uncharacterized protein</fullName>
    </submittedName>
</protein>
<reference evidence="2" key="2">
    <citation type="submission" date="2020-11" db="EMBL/GenBank/DDBJ databases">
        <authorList>
            <person name="McCartney M.A."/>
            <person name="Auch B."/>
            <person name="Kono T."/>
            <person name="Mallez S."/>
            <person name="Becker A."/>
            <person name="Gohl D.M."/>
            <person name="Silverstein K.A.T."/>
            <person name="Koren S."/>
            <person name="Bechman K.B."/>
            <person name="Herman A."/>
            <person name="Abrahante J.E."/>
            <person name="Garbe J."/>
        </authorList>
    </citation>
    <scope>NUCLEOTIDE SEQUENCE</scope>
    <source>
        <strain evidence="2">Duluth1</strain>
        <tissue evidence="2">Whole animal</tissue>
    </source>
</reference>
<reference evidence="2" key="1">
    <citation type="journal article" date="2019" name="bioRxiv">
        <title>The Genome of the Zebra Mussel, Dreissena polymorpha: A Resource for Invasive Species Research.</title>
        <authorList>
            <person name="McCartney M.A."/>
            <person name="Auch B."/>
            <person name="Kono T."/>
            <person name="Mallez S."/>
            <person name="Zhang Y."/>
            <person name="Obille A."/>
            <person name="Becker A."/>
            <person name="Abrahante J.E."/>
            <person name="Garbe J."/>
            <person name="Badalamenti J.P."/>
            <person name="Herman A."/>
            <person name="Mangelson H."/>
            <person name="Liachko I."/>
            <person name="Sullivan S."/>
            <person name="Sone E.D."/>
            <person name="Koren S."/>
            <person name="Silverstein K.A.T."/>
            <person name="Beckman K.B."/>
            <person name="Gohl D.M."/>
        </authorList>
    </citation>
    <scope>NUCLEOTIDE SEQUENCE</scope>
    <source>
        <strain evidence="2">Duluth1</strain>
        <tissue evidence="2">Whole animal</tissue>
    </source>
</reference>
<feature type="region of interest" description="Disordered" evidence="1">
    <location>
        <begin position="1"/>
        <end position="25"/>
    </location>
</feature>
<accession>A0A9D4HNK2</accession>
<proteinExistence type="predicted"/>
<name>A0A9D4HNK2_DREPO</name>
<dbReference type="AlphaFoldDB" id="A0A9D4HNK2"/>